<dbReference type="InterPro" id="IPR043502">
    <property type="entry name" value="DNA/RNA_pol_sf"/>
</dbReference>
<dbReference type="GO" id="GO:0009432">
    <property type="term" value="P:SOS response"/>
    <property type="evidence" value="ECO:0007669"/>
    <property type="project" value="TreeGrafter"/>
</dbReference>
<dbReference type="AlphaFoldDB" id="A0A1H7HNL4"/>
<dbReference type="InterPro" id="IPR017961">
    <property type="entry name" value="DNA_pol_Y-fam_little_finger"/>
</dbReference>
<dbReference type="OrthoDB" id="9808813at2"/>
<feature type="domain" description="UmuC" evidence="6">
    <location>
        <begin position="7"/>
        <end position="190"/>
    </location>
</feature>
<dbReference type="InterPro" id="IPR050116">
    <property type="entry name" value="DNA_polymerase-Y"/>
</dbReference>
<evidence type="ECO:0000256" key="5">
    <source>
        <dbReference type="ARBA" id="ARBA00049244"/>
    </source>
</evidence>
<dbReference type="Gene3D" id="3.30.70.270">
    <property type="match status" value="1"/>
</dbReference>
<comment type="similarity">
    <text evidence="1">Belongs to the DNA polymerase type-Y family.</text>
</comment>
<dbReference type="GO" id="GO:0003684">
    <property type="term" value="F:damaged DNA binding"/>
    <property type="evidence" value="ECO:0007669"/>
    <property type="project" value="InterPro"/>
</dbReference>
<comment type="function">
    <text evidence="4">Poorly processive, error-prone DNA polymerase involved in untargeted mutagenesis. Copies undamaged DNA at stalled replication forks, which arise in vivo from mismatched or misaligned primer ends. These misaligned primers can be extended by PolIV. Exhibits no 3'-5' exonuclease (proofreading) activity. May be involved in translesional synthesis, in conjunction with the beta clamp from PolIII.</text>
</comment>
<comment type="catalytic activity">
    <reaction evidence="5">
        <text>DNA(n) + a 2'-deoxyribonucleoside 5'-triphosphate = DNA(n+1) + diphosphate</text>
        <dbReference type="Rhea" id="RHEA:22508"/>
        <dbReference type="Rhea" id="RHEA-COMP:17339"/>
        <dbReference type="Rhea" id="RHEA-COMP:17340"/>
        <dbReference type="ChEBI" id="CHEBI:33019"/>
        <dbReference type="ChEBI" id="CHEBI:61560"/>
        <dbReference type="ChEBI" id="CHEBI:173112"/>
        <dbReference type="EC" id="2.7.7.7"/>
    </reaction>
</comment>
<evidence type="ECO:0000259" key="6">
    <source>
        <dbReference type="PROSITE" id="PS50173"/>
    </source>
</evidence>
<dbReference type="PANTHER" id="PTHR11076:SF34">
    <property type="entry name" value="PROTEIN UMUC"/>
    <property type="match status" value="1"/>
</dbReference>
<keyword evidence="8" id="KW-1185">Reference proteome</keyword>
<dbReference type="PANTHER" id="PTHR11076">
    <property type="entry name" value="DNA REPAIR POLYMERASE UMUC / TRANSFERASE FAMILY MEMBER"/>
    <property type="match status" value="1"/>
</dbReference>
<dbReference type="RefSeq" id="WP_092759872.1">
    <property type="nucleotide sequence ID" value="NZ_FNZQ01000001.1"/>
</dbReference>
<dbReference type="PROSITE" id="PS50173">
    <property type="entry name" value="UMUC"/>
    <property type="match status" value="1"/>
</dbReference>
<dbReference type="EMBL" id="FNZQ01000001">
    <property type="protein sequence ID" value="SEK51247.1"/>
    <property type="molecule type" value="Genomic_DNA"/>
</dbReference>
<accession>A0A1H7HNL4</accession>
<proteinExistence type="inferred from homology"/>
<dbReference type="GO" id="GO:0005829">
    <property type="term" value="C:cytosol"/>
    <property type="evidence" value="ECO:0007669"/>
    <property type="project" value="TreeGrafter"/>
</dbReference>
<evidence type="ECO:0000313" key="7">
    <source>
        <dbReference type="EMBL" id="SEK51247.1"/>
    </source>
</evidence>
<evidence type="ECO:0000256" key="4">
    <source>
        <dbReference type="ARBA" id="ARBA00025589"/>
    </source>
</evidence>
<dbReference type="InterPro" id="IPR043128">
    <property type="entry name" value="Rev_trsase/Diguanyl_cyclase"/>
</dbReference>
<organism evidence="7 8">
    <name type="scientific">Jannaschia helgolandensis</name>
    <dbReference type="NCBI Taxonomy" id="188906"/>
    <lineage>
        <taxon>Bacteria</taxon>
        <taxon>Pseudomonadati</taxon>
        <taxon>Pseudomonadota</taxon>
        <taxon>Alphaproteobacteria</taxon>
        <taxon>Rhodobacterales</taxon>
        <taxon>Roseobacteraceae</taxon>
        <taxon>Jannaschia</taxon>
    </lineage>
</organism>
<gene>
    <name evidence="7" type="ORF">SAMN04488526_0757</name>
</gene>
<dbReference type="InterPro" id="IPR001126">
    <property type="entry name" value="UmuC"/>
</dbReference>
<dbReference type="SUPFAM" id="SSF56672">
    <property type="entry name" value="DNA/RNA polymerases"/>
    <property type="match status" value="1"/>
</dbReference>
<evidence type="ECO:0000256" key="2">
    <source>
        <dbReference type="ARBA" id="ARBA00011245"/>
    </source>
</evidence>
<dbReference type="Gene3D" id="3.40.1170.60">
    <property type="match status" value="1"/>
</dbReference>
<dbReference type="GO" id="GO:0042276">
    <property type="term" value="P:error-prone translesion synthesis"/>
    <property type="evidence" value="ECO:0007669"/>
    <property type="project" value="TreeGrafter"/>
</dbReference>
<name>A0A1H7HNL4_9RHOB</name>
<dbReference type="Pfam" id="PF11799">
    <property type="entry name" value="IMS_C"/>
    <property type="match status" value="1"/>
</dbReference>
<sequence length="412" mass="45134">MEIRVSTLFFDMNSYFASVCQAEEPVLMGRPLGVVTTDAPGAALIAASREAKMRGIGMGTRVAEARKLCPGIVFRAAKHDVFVEYHHRIRAAVDTVLPIDRTHSVDEFSCRLTGSQQILPRALQIGAAVQRAILTQVHPALTSSVGVAPNKLLAKIAAELHKPAGLDWLTVDVLPGKIAHLQLRDLPGISRGIGARLARAEIDTVAQLFAMTPARARHLWGSVEGERFLRQLHGETVVYPATRRHSLGHGQRLTPLNRTPEGARAVARRLLIKSASRLRREGLFARSLHIGLECAQHGRQSHDGEITATQDTFALSQAFGRYWARLTCAYPLSVSVMLGGLQDRQAHVADLFEDRAAGQQTARERLCTQIDALNARFGQDTIRFGELPPHKVPYTGAKIAFGRIPDQAEFGE</sequence>
<evidence type="ECO:0000256" key="3">
    <source>
        <dbReference type="ARBA" id="ARBA00012417"/>
    </source>
</evidence>
<dbReference type="EC" id="2.7.7.7" evidence="3"/>
<dbReference type="GO" id="GO:0003887">
    <property type="term" value="F:DNA-directed DNA polymerase activity"/>
    <property type="evidence" value="ECO:0007669"/>
    <property type="project" value="TreeGrafter"/>
</dbReference>
<evidence type="ECO:0000313" key="8">
    <source>
        <dbReference type="Proteomes" id="UP000199283"/>
    </source>
</evidence>
<evidence type="ECO:0000256" key="1">
    <source>
        <dbReference type="ARBA" id="ARBA00010945"/>
    </source>
</evidence>
<dbReference type="Pfam" id="PF00817">
    <property type="entry name" value="IMS"/>
    <property type="match status" value="1"/>
</dbReference>
<dbReference type="STRING" id="188906.SAMN04488526_0757"/>
<reference evidence="7 8" key="1">
    <citation type="submission" date="2016-10" db="EMBL/GenBank/DDBJ databases">
        <authorList>
            <person name="de Groot N.N."/>
        </authorList>
    </citation>
    <scope>NUCLEOTIDE SEQUENCE [LARGE SCALE GENOMIC DNA]</scope>
    <source>
        <strain evidence="7 8">DSM 14858</strain>
    </source>
</reference>
<dbReference type="GO" id="GO:0006281">
    <property type="term" value="P:DNA repair"/>
    <property type="evidence" value="ECO:0007669"/>
    <property type="project" value="InterPro"/>
</dbReference>
<dbReference type="Proteomes" id="UP000199283">
    <property type="component" value="Unassembled WGS sequence"/>
</dbReference>
<comment type="subunit">
    <text evidence="2">Monomer.</text>
</comment>
<protein>
    <recommendedName>
        <fullName evidence="3">DNA-directed DNA polymerase</fullName>
        <ecNumber evidence="3">2.7.7.7</ecNumber>
    </recommendedName>
</protein>